<comment type="caution">
    <text evidence="3">The sequence shown here is derived from an EMBL/GenBank/DDBJ whole genome shotgun (WGS) entry which is preliminary data.</text>
</comment>
<dbReference type="PANTHER" id="PTHR13136">
    <property type="entry name" value="TESTIS DEVELOPMENT PROTEIN PRTD"/>
    <property type="match status" value="1"/>
</dbReference>
<dbReference type="EMBL" id="AEUD01000001">
    <property type="protein sequence ID" value="EGD57020.1"/>
    <property type="molecule type" value="Genomic_DNA"/>
</dbReference>
<gene>
    <name evidence="3" type="ORF">SCNU_01540</name>
</gene>
<dbReference type="Gene3D" id="3.40.50.1820">
    <property type="entry name" value="alpha/beta hydrolase"/>
    <property type="match status" value="1"/>
</dbReference>
<accession>F1YDT0</accession>
<evidence type="ECO:0000256" key="1">
    <source>
        <dbReference type="SAM" id="MobiDB-lite"/>
    </source>
</evidence>
<dbReference type="SUPFAM" id="SSF53474">
    <property type="entry name" value="alpha/beta-Hydrolases"/>
    <property type="match status" value="1"/>
</dbReference>
<protein>
    <submittedName>
        <fullName evidence="3">Hydrolase of the alpha/beta-hydrolase fold-like protein</fullName>
    </submittedName>
</protein>
<feature type="domain" description="KANL3/Tex30 alpha/beta hydrolase-like" evidence="2">
    <location>
        <begin position="40"/>
        <end position="211"/>
    </location>
</feature>
<dbReference type="Pfam" id="PF20408">
    <property type="entry name" value="Abhydrolase_11"/>
    <property type="match status" value="1"/>
</dbReference>
<dbReference type="PANTHER" id="PTHR13136:SF11">
    <property type="entry name" value="TESTIS-EXPRESSED PROTEIN 30"/>
    <property type="match status" value="1"/>
</dbReference>
<reference evidence="3 4" key="1">
    <citation type="journal article" date="2011" name="J. Bacteriol.">
        <title>Draft Genome Sequence of Gordonia neofelifaecis NRRL B-59395, a Cholesterol-Degrading Actinomycete.</title>
        <authorList>
            <person name="Ge F."/>
            <person name="Li W."/>
            <person name="Chen G."/>
            <person name="Liu Y."/>
            <person name="Zhang G."/>
            <person name="Yong B."/>
            <person name="Wang Q."/>
            <person name="Wang N."/>
            <person name="Huang Z."/>
            <person name="Li W."/>
            <person name="Wang J."/>
            <person name="Wu C."/>
            <person name="Xie Q."/>
            <person name="Liu G."/>
        </authorList>
    </citation>
    <scope>NUCLEOTIDE SEQUENCE [LARGE SCALE GENOMIC DNA]</scope>
    <source>
        <strain evidence="3 4">NRRL B-59395</strain>
    </source>
</reference>
<feature type="region of interest" description="Disordered" evidence="1">
    <location>
        <begin position="76"/>
        <end position="95"/>
    </location>
</feature>
<keyword evidence="4" id="KW-1185">Reference proteome</keyword>
<dbReference type="Proteomes" id="UP000035065">
    <property type="component" value="Unassembled WGS sequence"/>
</dbReference>
<organism evidence="3 4">
    <name type="scientific">Gordonia neofelifaecis NRRL B-59395</name>
    <dbReference type="NCBI Taxonomy" id="644548"/>
    <lineage>
        <taxon>Bacteria</taxon>
        <taxon>Bacillati</taxon>
        <taxon>Actinomycetota</taxon>
        <taxon>Actinomycetes</taxon>
        <taxon>Mycobacteriales</taxon>
        <taxon>Gordoniaceae</taxon>
        <taxon>Gordonia</taxon>
    </lineage>
</organism>
<dbReference type="ESTHER" id="9acto-f1ydt0">
    <property type="family name" value="NLS3-Tex30"/>
</dbReference>
<sequence>MIHLGRIAITLDTIMTAEEFTVEKGPVAADVARPTAPNGLVILAHGAGSDRRSAVLRAVGEALVDRGLAVARIDLPYRQDRPKGPPAPSKAARDRDGIRAAVAELRSVSDGPLIVGGHSYGGRQASMVAAEEPDLFDGLLLTSYPLHPPGRPDRLRTEHLSGVTAPTLIVHGRNDAFGKSEEFADALTLFGGPVRLLEVEKADHSLKPDRSGVGGLTADAVDEWLFPAVLARAGAR</sequence>
<dbReference type="InterPro" id="IPR029058">
    <property type="entry name" value="AB_hydrolase_fold"/>
</dbReference>
<evidence type="ECO:0000313" key="3">
    <source>
        <dbReference type="EMBL" id="EGD57020.1"/>
    </source>
</evidence>
<dbReference type="eggNOG" id="COG3571">
    <property type="taxonomic scope" value="Bacteria"/>
</dbReference>
<evidence type="ECO:0000313" key="4">
    <source>
        <dbReference type="Proteomes" id="UP000035065"/>
    </source>
</evidence>
<dbReference type="InterPro" id="IPR046879">
    <property type="entry name" value="KANL3/Tex30_Abhydrolase"/>
</dbReference>
<dbReference type="GO" id="GO:0016787">
    <property type="term" value="F:hydrolase activity"/>
    <property type="evidence" value="ECO:0007669"/>
    <property type="project" value="UniProtKB-KW"/>
</dbReference>
<proteinExistence type="predicted"/>
<dbReference type="STRING" id="644548.SCNU_01540"/>
<name>F1YDT0_9ACTN</name>
<dbReference type="AlphaFoldDB" id="F1YDT0"/>
<dbReference type="InterPro" id="IPR026555">
    <property type="entry name" value="NSL3/Tex30"/>
</dbReference>
<keyword evidence="3" id="KW-0378">Hydrolase</keyword>
<evidence type="ECO:0000259" key="2">
    <source>
        <dbReference type="Pfam" id="PF20408"/>
    </source>
</evidence>